<keyword evidence="1 5" id="KW-1003">Cell membrane</keyword>
<keyword evidence="7" id="KW-1185">Reference proteome</keyword>
<feature type="transmembrane region" description="Helical" evidence="5">
    <location>
        <begin position="60"/>
        <end position="79"/>
    </location>
</feature>
<dbReference type="GO" id="GO:0005886">
    <property type="term" value="C:plasma membrane"/>
    <property type="evidence" value="ECO:0007669"/>
    <property type="project" value="UniProtKB-SubCell"/>
</dbReference>
<comment type="subcellular location">
    <subcellularLocation>
        <location evidence="5">Cell inner membrane</location>
        <topology evidence="5">Multi-pass membrane protein</topology>
    </subcellularLocation>
</comment>
<keyword evidence="3 5" id="KW-1133">Transmembrane helix</keyword>
<dbReference type="Pfam" id="PF04279">
    <property type="entry name" value="IspA"/>
    <property type="match status" value="1"/>
</dbReference>
<protein>
    <recommendedName>
        <fullName evidence="5">Inner membrane-spanning protein YciB</fullName>
    </recommendedName>
</protein>
<comment type="function">
    <text evidence="5">Plays a role in cell envelope biogenesis, maintenance of cell envelope integrity and membrane homeostasis.</text>
</comment>
<dbReference type="EMBL" id="JYHA01000087">
    <property type="protein sequence ID" value="KKB96363.1"/>
    <property type="molecule type" value="Genomic_DNA"/>
</dbReference>
<reference evidence="6 7" key="1">
    <citation type="submission" date="2015-02" db="EMBL/GenBank/DDBJ databases">
        <title>Single cell genomics of a rare environmental alphaproteobacterium provides unique insights into Rickettsiaceae evolution.</title>
        <authorList>
            <person name="Martijn J."/>
            <person name="Schulz F."/>
            <person name="Zaremba-Niedzwiedzka K."/>
            <person name="Viklund J."/>
            <person name="Stepanauskas R."/>
            <person name="Andersson S.G.E."/>
            <person name="Horn M."/>
            <person name="Guy L."/>
            <person name="Ettema T.J.G."/>
        </authorList>
    </citation>
    <scope>NUCLEOTIDE SEQUENCE [LARGE SCALE GENOMIC DNA]</scope>
    <source>
        <strain evidence="6 7">SCGC AAA041-L04</strain>
    </source>
</reference>
<name>A0A0F5MNG7_9RICK</name>
<feature type="transmembrane region" description="Helical" evidence="5">
    <location>
        <begin position="85"/>
        <end position="107"/>
    </location>
</feature>
<feature type="transmembrane region" description="Helical" evidence="5">
    <location>
        <begin position="35"/>
        <end position="53"/>
    </location>
</feature>
<dbReference type="Proteomes" id="UP000033358">
    <property type="component" value="Unassembled WGS sequence"/>
</dbReference>
<dbReference type="AlphaFoldDB" id="A0A0F5MNG7"/>
<organism evidence="6 7">
    <name type="scientific">Candidatus Arcanibacter lacustris</name>
    <dbReference type="NCBI Taxonomy" id="1607817"/>
    <lineage>
        <taxon>Bacteria</taxon>
        <taxon>Pseudomonadati</taxon>
        <taxon>Pseudomonadota</taxon>
        <taxon>Alphaproteobacteria</taxon>
        <taxon>Rickettsiales</taxon>
        <taxon>Candidatus Arcanibacter</taxon>
    </lineage>
</organism>
<keyword evidence="4 5" id="KW-0472">Membrane</keyword>
<dbReference type="NCBIfam" id="TIGR00997">
    <property type="entry name" value="ispZ"/>
    <property type="match status" value="1"/>
</dbReference>
<proteinExistence type="inferred from homology"/>
<dbReference type="HAMAP" id="MF_00189">
    <property type="entry name" value="YciB"/>
    <property type="match status" value="1"/>
</dbReference>
<feature type="transmembrane region" description="Helical" evidence="5">
    <location>
        <begin position="156"/>
        <end position="175"/>
    </location>
</feature>
<evidence type="ECO:0000256" key="3">
    <source>
        <dbReference type="ARBA" id="ARBA00022989"/>
    </source>
</evidence>
<evidence type="ECO:0000256" key="1">
    <source>
        <dbReference type="ARBA" id="ARBA00022475"/>
    </source>
</evidence>
<feature type="transmembrane region" description="Helical" evidence="5">
    <location>
        <begin position="12"/>
        <end position="29"/>
    </location>
</feature>
<accession>A0A0F5MNG7</accession>
<dbReference type="PANTHER" id="PTHR36917:SF1">
    <property type="entry name" value="INNER MEMBRANE-SPANNING PROTEIN YCIB"/>
    <property type="match status" value="1"/>
</dbReference>
<evidence type="ECO:0000256" key="5">
    <source>
        <dbReference type="HAMAP-Rule" id="MF_00189"/>
    </source>
</evidence>
<sequence length="184" mass="20963">MTNQPQADKQSTTKLLTEIIPILLFFALYKYKGMIWATGSLVITTIIATCIKYKHEKKIVTVSTVSCLLLVIFGGITIYTKDASFIKMKVTVINLIFSIALFGGAAFKKGLAKYIYGEMIELSDKEWLKISLRWAVFFLALAILNELIWRNLSEDFWIKFKVFGMIPLTMIFALLQIPSAFKKK</sequence>
<comment type="similarity">
    <text evidence="5">Belongs to the YciB family.</text>
</comment>
<feature type="transmembrane region" description="Helical" evidence="5">
    <location>
        <begin position="127"/>
        <end position="144"/>
    </location>
</feature>
<gene>
    <name evidence="5 6" type="primary">yciB</name>
    <name evidence="6" type="ORF">SZ25_00513</name>
</gene>
<keyword evidence="2 5" id="KW-0812">Transmembrane</keyword>
<evidence type="ECO:0000256" key="4">
    <source>
        <dbReference type="ARBA" id="ARBA00023136"/>
    </source>
</evidence>
<comment type="caution">
    <text evidence="6">The sequence shown here is derived from an EMBL/GenBank/DDBJ whole genome shotgun (WGS) entry which is preliminary data.</text>
</comment>
<evidence type="ECO:0000313" key="7">
    <source>
        <dbReference type="Proteomes" id="UP000033358"/>
    </source>
</evidence>
<keyword evidence="5" id="KW-0997">Cell inner membrane</keyword>
<evidence type="ECO:0000313" key="6">
    <source>
        <dbReference type="EMBL" id="KKB96363.1"/>
    </source>
</evidence>
<evidence type="ECO:0000256" key="2">
    <source>
        <dbReference type="ARBA" id="ARBA00022692"/>
    </source>
</evidence>
<dbReference type="PANTHER" id="PTHR36917">
    <property type="entry name" value="INTRACELLULAR SEPTATION PROTEIN A-RELATED"/>
    <property type="match status" value="1"/>
</dbReference>
<dbReference type="InterPro" id="IPR006008">
    <property type="entry name" value="YciB"/>
</dbReference>